<evidence type="ECO:0000313" key="5">
    <source>
        <dbReference type="EMBL" id="QKD79008.1"/>
    </source>
</evidence>
<comment type="similarity">
    <text evidence="1 3">Belongs to the arginine deiminase family.</text>
</comment>
<keyword evidence="6" id="KW-1185">Reference proteome</keyword>
<dbReference type="Proteomes" id="UP000504752">
    <property type="component" value="Chromosome"/>
</dbReference>
<dbReference type="KEGG" id="amam:HPC72_00890"/>
<dbReference type="NCBIfam" id="NF002381">
    <property type="entry name" value="PRK01388.1"/>
    <property type="match status" value="1"/>
</dbReference>
<dbReference type="HAMAP" id="MF_00242">
    <property type="entry name" value="Arg_deiminase"/>
    <property type="match status" value="1"/>
</dbReference>
<proteinExistence type="inferred from homology"/>
<dbReference type="GO" id="GO:0016990">
    <property type="term" value="F:arginine deiminase activity"/>
    <property type="evidence" value="ECO:0007669"/>
    <property type="project" value="UniProtKB-UniRule"/>
</dbReference>
<dbReference type="SUPFAM" id="SSF55909">
    <property type="entry name" value="Pentein"/>
    <property type="match status" value="1"/>
</dbReference>
<dbReference type="PRINTS" id="PR01466">
    <property type="entry name" value="ARGDEIMINASE"/>
</dbReference>
<evidence type="ECO:0000256" key="4">
    <source>
        <dbReference type="PIRSR" id="PIRSR006356-1"/>
    </source>
</evidence>
<organism evidence="5 6">
    <name type="scientific">Actinomyces marmotae</name>
    <dbReference type="NCBI Taxonomy" id="2737173"/>
    <lineage>
        <taxon>Bacteria</taxon>
        <taxon>Bacillati</taxon>
        <taxon>Actinomycetota</taxon>
        <taxon>Actinomycetes</taxon>
        <taxon>Actinomycetales</taxon>
        <taxon>Actinomycetaceae</taxon>
        <taxon>Actinomyces</taxon>
    </lineage>
</organism>
<comment type="subcellular location">
    <subcellularLocation>
        <location evidence="3">Cytoplasm</location>
    </subcellularLocation>
</comment>
<gene>
    <name evidence="3" type="primary">arcA</name>
    <name evidence="5" type="ORF">HPC72_00890</name>
</gene>
<comment type="catalytic activity">
    <reaction evidence="3">
        <text>L-arginine + H2O = L-citrulline + NH4(+)</text>
        <dbReference type="Rhea" id="RHEA:19597"/>
        <dbReference type="ChEBI" id="CHEBI:15377"/>
        <dbReference type="ChEBI" id="CHEBI:28938"/>
        <dbReference type="ChEBI" id="CHEBI:32682"/>
        <dbReference type="ChEBI" id="CHEBI:57743"/>
        <dbReference type="EC" id="3.5.3.6"/>
    </reaction>
</comment>
<dbReference type="Gene3D" id="3.75.10.10">
    <property type="entry name" value="L-arginine/glycine Amidinotransferase, Chain A"/>
    <property type="match status" value="1"/>
</dbReference>
<dbReference type="EMBL" id="CP053642">
    <property type="protein sequence ID" value="QKD79008.1"/>
    <property type="molecule type" value="Genomic_DNA"/>
</dbReference>
<dbReference type="PIRSF" id="PIRSF006356">
    <property type="entry name" value="Arg_deiminase"/>
    <property type="match status" value="1"/>
</dbReference>
<accession>A0A6M8AYS4</accession>
<dbReference type="GO" id="GO:0019546">
    <property type="term" value="P:L-arginine deiminase pathway"/>
    <property type="evidence" value="ECO:0007669"/>
    <property type="project" value="TreeGrafter"/>
</dbReference>
<evidence type="ECO:0000256" key="1">
    <source>
        <dbReference type="ARBA" id="ARBA00010206"/>
    </source>
</evidence>
<sequence length="409" mass="44645">MLTPSIDSEIGRLKTVIIHRPGKEMLRLTPENKDELLFDDVLWLERAQQEHDEFARVLRSRGAQVLYLQDLLAETLEIPEARAFLLDAVLSEDSTGLAASPAIRQWAESVEAPALAETLIAGITKEELLERIPGVSSMVLASMDPEDLLIGPLPNHLFTRDTSSWIYNGVSINSMSRQARRRESLNYRAIYTWHPLFAAGGFPIWSDGTVSPALSTEGGDIQIIGNGAVLIGVSERTCPQGVERLATQLFAGGVREIIAVKMRKTRAQMHLDTIMTMVDHGTFTKYADAGMLPTFTLRPGEREGAVDVIENPAEAMHEAIAAALGIDELNVLTTPQDSRAAAREQWDDGANSLAIAPGVIITYERNVNTNEYLTSKGIEVLTIPGSELGRGRGGPHCMSCPVVREPLGS</sequence>
<dbReference type="PANTHER" id="PTHR47271:SF2">
    <property type="entry name" value="ARGININE DEIMINASE"/>
    <property type="match status" value="1"/>
</dbReference>
<dbReference type="Gene3D" id="1.10.3930.10">
    <property type="entry name" value="Arginine deiminase"/>
    <property type="match status" value="1"/>
</dbReference>
<dbReference type="Pfam" id="PF02274">
    <property type="entry name" value="ADI"/>
    <property type="match status" value="1"/>
</dbReference>
<evidence type="ECO:0000256" key="3">
    <source>
        <dbReference type="HAMAP-Rule" id="MF_00242"/>
    </source>
</evidence>
<protein>
    <recommendedName>
        <fullName evidence="3">Arginine deiminase</fullName>
        <shortName evidence="3">ADI</shortName>
        <ecNumber evidence="3">3.5.3.6</ecNumber>
    </recommendedName>
    <alternativeName>
        <fullName evidence="3">Arginine dihydrolase</fullName>
        <shortName evidence="3">AD</shortName>
    </alternativeName>
</protein>
<reference evidence="5 6" key="1">
    <citation type="submission" date="2020-05" db="EMBL/GenBank/DDBJ databases">
        <title>Actinomyces sp. zg-325.</title>
        <authorList>
            <person name="Yang C."/>
        </authorList>
    </citation>
    <scope>NUCLEOTIDE SEQUENCE [LARGE SCALE GENOMIC DNA]</scope>
    <source>
        <strain evidence="6">zg-325</strain>
    </source>
</reference>
<dbReference type="RefSeq" id="WP_159522728.1">
    <property type="nucleotide sequence ID" value="NZ_CP053642.1"/>
</dbReference>
<dbReference type="PANTHER" id="PTHR47271">
    <property type="entry name" value="ARGININE DEIMINASE"/>
    <property type="match status" value="1"/>
</dbReference>
<dbReference type="EC" id="3.5.3.6" evidence="3"/>
<comment type="pathway">
    <text evidence="3">Amino-acid degradation; L-arginine degradation via ADI pathway; carbamoyl phosphate from L-arginine: step 1/2.</text>
</comment>
<keyword evidence="3" id="KW-0963">Cytoplasm</keyword>
<evidence type="ECO:0000256" key="2">
    <source>
        <dbReference type="ARBA" id="ARBA00022801"/>
    </source>
</evidence>
<dbReference type="GO" id="GO:0005737">
    <property type="term" value="C:cytoplasm"/>
    <property type="evidence" value="ECO:0007669"/>
    <property type="project" value="UniProtKB-SubCell"/>
</dbReference>
<keyword evidence="3" id="KW-0056">Arginine metabolism</keyword>
<evidence type="ECO:0000313" key="6">
    <source>
        <dbReference type="Proteomes" id="UP000504752"/>
    </source>
</evidence>
<name>A0A6M8AYS4_9ACTO</name>
<keyword evidence="2 3" id="KW-0378">Hydrolase</keyword>
<dbReference type="AlphaFoldDB" id="A0A6M8AYS4"/>
<dbReference type="UniPathway" id="UPA00254">
    <property type="reaction ID" value="UER00364"/>
</dbReference>
<dbReference type="InterPro" id="IPR003876">
    <property type="entry name" value="Arg_deiminase"/>
</dbReference>
<feature type="active site" description="Amidino-cysteine intermediate" evidence="3 4">
    <location>
        <position position="397"/>
    </location>
</feature>